<dbReference type="OrthoDB" id="9807202at2"/>
<dbReference type="SUPFAM" id="SSF64438">
    <property type="entry name" value="CNF1/YfiH-like putative cysteine hydrolases"/>
    <property type="match status" value="1"/>
</dbReference>
<dbReference type="STRING" id="1304275.C41B8_07112"/>
<evidence type="ECO:0000313" key="4">
    <source>
        <dbReference type="EMBL" id="KEZ78045.1"/>
    </source>
</evidence>
<dbReference type="RefSeq" id="WP_051883215.1">
    <property type="nucleotide sequence ID" value="NZ_APNK01000007.1"/>
</dbReference>
<keyword evidence="4" id="KW-0675">Receptor</keyword>
<dbReference type="GO" id="GO:0006935">
    <property type="term" value="P:chemotaxis"/>
    <property type="evidence" value="ECO:0007669"/>
    <property type="project" value="UniProtKB-UniRule"/>
</dbReference>
<dbReference type="CDD" id="cd16352">
    <property type="entry name" value="CheD"/>
    <property type="match status" value="1"/>
</dbReference>
<dbReference type="HAMAP" id="MF_01440">
    <property type="entry name" value="CheD"/>
    <property type="match status" value="1"/>
</dbReference>
<dbReference type="EMBL" id="APNK01000007">
    <property type="protein sequence ID" value="KEZ78045.1"/>
    <property type="molecule type" value="Genomic_DNA"/>
</dbReference>
<evidence type="ECO:0000256" key="1">
    <source>
        <dbReference type="ARBA" id="ARBA00022500"/>
    </source>
</evidence>
<evidence type="ECO:0000256" key="3">
    <source>
        <dbReference type="HAMAP-Rule" id="MF_01440"/>
    </source>
</evidence>
<dbReference type="PANTHER" id="PTHR35147">
    <property type="entry name" value="CHEMORECEPTOR GLUTAMINE DEAMIDASE CHED-RELATED"/>
    <property type="match status" value="1"/>
</dbReference>
<dbReference type="InterPro" id="IPR011324">
    <property type="entry name" value="Cytotoxic_necrot_fac-like_cat"/>
</dbReference>
<proteinExistence type="inferred from homology"/>
<dbReference type="InterPro" id="IPR038592">
    <property type="entry name" value="CheD-like_sf"/>
</dbReference>
<dbReference type="EC" id="3.5.1.44" evidence="3"/>
<evidence type="ECO:0000313" key="5">
    <source>
        <dbReference type="Proteomes" id="UP000028302"/>
    </source>
</evidence>
<dbReference type="PANTHER" id="PTHR35147:SF2">
    <property type="entry name" value="CHEMORECEPTOR GLUTAMINE DEAMIDASE CHED-RELATED"/>
    <property type="match status" value="1"/>
</dbReference>
<protein>
    <recommendedName>
        <fullName evidence="3">Probable chemoreceptor glutamine deamidase CheD</fullName>
        <ecNumber evidence="3">3.5.1.44</ecNumber>
    </recommendedName>
</protein>
<sequence>MSVAAPDLATRRYVDVHGEVHIKLLPKEYYVTDQPFLLTTVLGSCVAACLRDAAAGVGGMNHFMLPDNGDAESERIRSMIYGGHAMNRLVDELIALGARRERLEAKVFGGANVLADMRIARVGDANAEFVRAYLARARIPILAEDLGGAWPRQLQYRATTGEARVRRLRVVESALAERERGLARQAAMPGASA</sequence>
<dbReference type="AlphaFoldDB" id="A0A084IMW1"/>
<dbReference type="Pfam" id="PF03975">
    <property type="entry name" value="CheD"/>
    <property type="match status" value="1"/>
</dbReference>
<reference evidence="4 5" key="1">
    <citation type="submission" date="2013-03" db="EMBL/GenBank/DDBJ databases">
        <title>Salinisphaera hydrothermalis C41B8 Genome Sequencing.</title>
        <authorList>
            <person name="Li C."/>
            <person name="Lai Q."/>
            <person name="Shao Z."/>
        </authorList>
    </citation>
    <scope>NUCLEOTIDE SEQUENCE [LARGE SCALE GENOMIC DNA]</scope>
    <source>
        <strain evidence="4 5">C41B8</strain>
    </source>
</reference>
<keyword evidence="1 3" id="KW-0145">Chemotaxis</keyword>
<comment type="catalytic activity">
    <reaction evidence="3">
        <text>L-glutaminyl-[protein] + H2O = L-glutamyl-[protein] + NH4(+)</text>
        <dbReference type="Rhea" id="RHEA:16441"/>
        <dbReference type="Rhea" id="RHEA-COMP:10207"/>
        <dbReference type="Rhea" id="RHEA-COMP:10208"/>
        <dbReference type="ChEBI" id="CHEBI:15377"/>
        <dbReference type="ChEBI" id="CHEBI:28938"/>
        <dbReference type="ChEBI" id="CHEBI:29973"/>
        <dbReference type="ChEBI" id="CHEBI:30011"/>
        <dbReference type="EC" id="3.5.1.44"/>
    </reaction>
</comment>
<comment type="caution">
    <text evidence="4">The sequence shown here is derived from an EMBL/GenBank/DDBJ whole genome shotgun (WGS) entry which is preliminary data.</text>
</comment>
<keyword evidence="5" id="KW-1185">Reference proteome</keyword>
<keyword evidence="2 3" id="KW-0378">Hydrolase</keyword>
<dbReference type="eggNOG" id="COG1871">
    <property type="taxonomic scope" value="Bacteria"/>
</dbReference>
<dbReference type="PATRIC" id="fig|1304275.5.peg.1454"/>
<dbReference type="Gene3D" id="3.30.1330.200">
    <property type="match status" value="1"/>
</dbReference>
<dbReference type="InterPro" id="IPR005659">
    <property type="entry name" value="Chemorcpt_Glu_NH3ase_CheD"/>
</dbReference>
<dbReference type="GO" id="GO:0050568">
    <property type="term" value="F:protein-glutamine glutaminase activity"/>
    <property type="evidence" value="ECO:0007669"/>
    <property type="project" value="UniProtKB-UniRule"/>
</dbReference>
<name>A0A084IMW1_SALHC</name>
<gene>
    <name evidence="3" type="primary">cheD</name>
    <name evidence="4" type="ORF">C41B8_07112</name>
</gene>
<comment type="similarity">
    <text evidence="3">Belongs to the CheD family.</text>
</comment>
<organism evidence="4 5">
    <name type="scientific">Salinisphaera hydrothermalis (strain C41B8)</name>
    <dbReference type="NCBI Taxonomy" id="1304275"/>
    <lineage>
        <taxon>Bacteria</taxon>
        <taxon>Pseudomonadati</taxon>
        <taxon>Pseudomonadota</taxon>
        <taxon>Gammaproteobacteria</taxon>
        <taxon>Salinisphaerales</taxon>
        <taxon>Salinisphaeraceae</taxon>
        <taxon>Salinisphaera</taxon>
    </lineage>
</organism>
<comment type="function">
    <text evidence="3">Probably deamidates glutamine residues to glutamate on methyl-accepting chemotaxis receptors (MCPs), playing an important role in chemotaxis.</text>
</comment>
<dbReference type="Proteomes" id="UP000028302">
    <property type="component" value="Unassembled WGS sequence"/>
</dbReference>
<accession>A0A084IMW1</accession>
<evidence type="ECO:0000256" key="2">
    <source>
        <dbReference type="ARBA" id="ARBA00022801"/>
    </source>
</evidence>